<evidence type="ECO:0000256" key="4">
    <source>
        <dbReference type="ARBA" id="ARBA00022741"/>
    </source>
</evidence>
<dbReference type="InterPro" id="IPR027417">
    <property type="entry name" value="P-loop_NTPase"/>
</dbReference>
<protein>
    <recommendedName>
        <fullName evidence="8">Cobyrinate a,c-diamide synthase</fullName>
        <ecNumber evidence="8">6.3.5.11</ecNumber>
    </recommendedName>
    <alternativeName>
        <fullName evidence="8">Cobyrinic acid a,c-diamide synthetase</fullName>
    </alternativeName>
</protein>
<comment type="pathway">
    <text evidence="8">Cofactor biosynthesis; adenosylcobalamin biosynthesis; cob(II)yrinate a,c-diamide from sirohydrochlorin (anaerobic route): step 10/10.</text>
</comment>
<feature type="domain" description="CobB/CobQ-like glutamine amidotransferase" evidence="10">
    <location>
        <begin position="269"/>
        <end position="458"/>
    </location>
</feature>
<dbReference type="InterPro" id="IPR004484">
    <property type="entry name" value="CbiA/CobB_synth"/>
</dbReference>
<dbReference type="GO" id="GO:0005524">
    <property type="term" value="F:ATP binding"/>
    <property type="evidence" value="ECO:0007669"/>
    <property type="project" value="UniProtKB-UniRule"/>
</dbReference>
<evidence type="ECO:0000256" key="3">
    <source>
        <dbReference type="ARBA" id="ARBA00022598"/>
    </source>
</evidence>
<dbReference type="Proteomes" id="UP000184076">
    <property type="component" value="Unassembled WGS sequence"/>
</dbReference>
<dbReference type="PANTHER" id="PTHR43873:SF1">
    <property type="entry name" value="COBYRINATE A,C-DIAMIDE SYNTHASE"/>
    <property type="match status" value="1"/>
</dbReference>
<evidence type="ECO:0000313" key="11">
    <source>
        <dbReference type="EMBL" id="SHG28495.1"/>
    </source>
</evidence>
<reference evidence="12" key="1">
    <citation type="submission" date="2016-11" db="EMBL/GenBank/DDBJ databases">
        <authorList>
            <person name="Varghese N."/>
            <person name="Submissions S."/>
        </authorList>
    </citation>
    <scope>NUCLEOTIDE SEQUENCE [LARGE SCALE GENOMIC DNA]</scope>
    <source>
        <strain evidence="12">DSM 9756</strain>
    </source>
</reference>
<dbReference type="HAMAP" id="MF_00027">
    <property type="entry name" value="CobB_CbiA"/>
    <property type="match status" value="1"/>
</dbReference>
<evidence type="ECO:0000256" key="5">
    <source>
        <dbReference type="ARBA" id="ARBA00022840"/>
    </source>
</evidence>
<comment type="miscellaneous">
    <text evidence="8">The a and c carboxylates of cobyrinate are activated for nucleophilic attack via formation of a phosphorylated intermediate by ATP. CbiA catalyzes first the amidation of the c-carboxylate, and then that of the a-carboxylate.</text>
</comment>
<dbReference type="STRING" id="1121391.SAMN02745206_03615"/>
<dbReference type="GO" id="GO:0009236">
    <property type="term" value="P:cobalamin biosynthetic process"/>
    <property type="evidence" value="ECO:0007669"/>
    <property type="project" value="UniProtKB-UniRule"/>
</dbReference>
<evidence type="ECO:0000256" key="7">
    <source>
        <dbReference type="ARBA" id="ARBA00022962"/>
    </source>
</evidence>
<feature type="site" description="Increases nucleophilicity of active site Cys" evidence="8">
    <location>
        <position position="454"/>
    </location>
</feature>
<dbReference type="AlphaFoldDB" id="A0A1M5IJQ3"/>
<comment type="cofactor">
    <cofactor evidence="1 8">
        <name>Mg(2+)</name>
        <dbReference type="ChEBI" id="CHEBI:18420"/>
    </cofactor>
</comment>
<dbReference type="SUPFAM" id="SSF52540">
    <property type="entry name" value="P-loop containing nucleoside triphosphate hydrolases"/>
    <property type="match status" value="1"/>
</dbReference>
<keyword evidence="3 8" id="KW-0436">Ligase</keyword>
<keyword evidence="2 8" id="KW-0169">Cobalamin biosynthesis</keyword>
<feature type="active site" description="Nucleophile" evidence="8">
    <location>
        <position position="351"/>
    </location>
</feature>
<dbReference type="InterPro" id="IPR002586">
    <property type="entry name" value="CobQ/CobB/MinD/ParA_Nub-bd_dom"/>
</dbReference>
<dbReference type="CDD" id="cd03130">
    <property type="entry name" value="GATase1_CobB"/>
    <property type="match status" value="1"/>
</dbReference>
<sequence length="497" mass="54365">MRTPWAPPQRRDTCMTFKTPRLMIAALRGGAGKTLVSLGLAAAWRRRLGLSVVPFKKGPDYIDAGWLALAASHPCYNLDPFLMSPMDILGSFVRRAHGADVALIEGNRGLYDGVDADGTCSSAELSKLLKSPVVLVLDATKMTRTAAALVLGCRMLDPQVDVAGVILNRVAGARHERVLRQSVEKVNGLPVVGVLPKERENLFPERHMGLVPPQEHGRLAEAVERLAERMEALVDVEGLHDMARRAERLGWPAVGGCNPVAQLGGDAVRIGVLRDGAFQFYYPENLEALEESGAELVFIDSMNLPRLPEVDALYIGGGFPETHLAQIAGNRPFRESVREAVEAGLPVYAECGGLMFLSRGIRSGDRLHPMVGALPFEVEMGRKPQGHGYTVLEAVKETAFFPEGIELRGHEFHYSRVVDVTESLEFAFRVKKGFGVLEGWDGVCYKNVLASYTHLHACGQKEWAEGLLKAAVWHRNRKVMASETALRPPQASVVKAL</sequence>
<dbReference type="CDD" id="cd05388">
    <property type="entry name" value="CobB_N"/>
    <property type="match status" value="1"/>
</dbReference>
<dbReference type="InterPro" id="IPR029062">
    <property type="entry name" value="Class_I_gatase-like"/>
</dbReference>
<dbReference type="UniPathway" id="UPA00148">
    <property type="reaction ID" value="UER00231"/>
</dbReference>
<dbReference type="PANTHER" id="PTHR43873">
    <property type="entry name" value="COBYRINATE A,C-DIAMIDE SYNTHASE"/>
    <property type="match status" value="1"/>
</dbReference>
<evidence type="ECO:0000259" key="9">
    <source>
        <dbReference type="Pfam" id="PF01656"/>
    </source>
</evidence>
<proteinExistence type="inferred from homology"/>
<comment type="similarity">
    <text evidence="8">Belongs to the CobB/CbiA family.</text>
</comment>
<evidence type="ECO:0000256" key="8">
    <source>
        <dbReference type="HAMAP-Rule" id="MF_00027"/>
    </source>
</evidence>
<dbReference type="Pfam" id="PF07685">
    <property type="entry name" value="GATase_3"/>
    <property type="match status" value="1"/>
</dbReference>
<comment type="catalytic activity">
    <reaction evidence="8">
        <text>cob(II)yrinate + 2 L-glutamine + 2 ATP + 2 H2O = cob(II)yrinate a,c diamide + 2 L-glutamate + 2 ADP + 2 phosphate + 2 H(+)</text>
        <dbReference type="Rhea" id="RHEA:26289"/>
        <dbReference type="ChEBI" id="CHEBI:15377"/>
        <dbReference type="ChEBI" id="CHEBI:15378"/>
        <dbReference type="ChEBI" id="CHEBI:29985"/>
        <dbReference type="ChEBI" id="CHEBI:30616"/>
        <dbReference type="ChEBI" id="CHEBI:43474"/>
        <dbReference type="ChEBI" id="CHEBI:58359"/>
        <dbReference type="ChEBI" id="CHEBI:58537"/>
        <dbReference type="ChEBI" id="CHEBI:58894"/>
        <dbReference type="ChEBI" id="CHEBI:456216"/>
        <dbReference type="EC" id="6.3.5.11"/>
    </reaction>
</comment>
<keyword evidence="12" id="KW-1185">Reference proteome</keyword>
<dbReference type="Pfam" id="PF01656">
    <property type="entry name" value="CbiA"/>
    <property type="match status" value="1"/>
</dbReference>
<dbReference type="NCBIfam" id="NF002204">
    <property type="entry name" value="PRK01077.1"/>
    <property type="match status" value="1"/>
</dbReference>
<comment type="function">
    <text evidence="8">Catalyzes the ATP-dependent amidation of the two carboxylate groups at positions a and c of cobyrinate, using either L-glutamine or ammonia as the nitrogen source.</text>
</comment>
<evidence type="ECO:0000256" key="6">
    <source>
        <dbReference type="ARBA" id="ARBA00022842"/>
    </source>
</evidence>
<keyword evidence="5 8" id="KW-0067">ATP-binding</keyword>
<dbReference type="Gene3D" id="3.40.50.300">
    <property type="entry name" value="P-loop containing nucleotide triphosphate hydrolases"/>
    <property type="match status" value="1"/>
</dbReference>
<feature type="domain" description="CobQ/CobB/MinD/ParA nucleotide binding" evidence="9">
    <location>
        <begin position="22"/>
        <end position="200"/>
    </location>
</feature>
<dbReference type="PROSITE" id="PS51274">
    <property type="entry name" value="GATASE_COBBQ"/>
    <property type="match status" value="1"/>
</dbReference>
<dbReference type="GO" id="GO:0042242">
    <property type="term" value="F:cobyrinic acid a,c-diamide synthase activity"/>
    <property type="evidence" value="ECO:0007669"/>
    <property type="project" value="UniProtKB-UniRule"/>
</dbReference>
<evidence type="ECO:0000256" key="2">
    <source>
        <dbReference type="ARBA" id="ARBA00022573"/>
    </source>
</evidence>
<dbReference type="EMBL" id="FQVB01000057">
    <property type="protein sequence ID" value="SHG28495.1"/>
    <property type="molecule type" value="Genomic_DNA"/>
</dbReference>
<dbReference type="InterPro" id="IPR011698">
    <property type="entry name" value="GATase_3"/>
</dbReference>
<keyword evidence="7 8" id="KW-0315">Glutamine amidotransferase</keyword>
<organism evidence="11 12">
    <name type="scientific">Desulfacinum infernum DSM 9756</name>
    <dbReference type="NCBI Taxonomy" id="1121391"/>
    <lineage>
        <taxon>Bacteria</taxon>
        <taxon>Pseudomonadati</taxon>
        <taxon>Thermodesulfobacteriota</taxon>
        <taxon>Syntrophobacteria</taxon>
        <taxon>Syntrophobacterales</taxon>
        <taxon>Syntrophobacteraceae</taxon>
        <taxon>Desulfacinum</taxon>
    </lineage>
</organism>
<dbReference type="NCBIfam" id="TIGR00379">
    <property type="entry name" value="cobB"/>
    <property type="match status" value="1"/>
</dbReference>
<comment type="domain">
    <text evidence="8">Comprises of two domains. The C-terminal domain contains the binding site for glutamine and catalyzes the hydrolysis of this substrate to glutamate and ammonia. The N-terminal domain is anticipated to bind ATP and cobyrinate and catalyzes the ultimate synthesis of the diamide product. The ammonia produced via the glutaminase domain is probably translocated to the adjacent domain via a molecular tunnel, where it reacts with an activated intermediate.</text>
</comment>
<name>A0A1M5IJQ3_9BACT</name>
<evidence type="ECO:0000259" key="10">
    <source>
        <dbReference type="Pfam" id="PF07685"/>
    </source>
</evidence>
<dbReference type="SUPFAM" id="SSF52317">
    <property type="entry name" value="Class I glutamine amidotransferase-like"/>
    <property type="match status" value="1"/>
</dbReference>
<evidence type="ECO:0000256" key="1">
    <source>
        <dbReference type="ARBA" id="ARBA00001946"/>
    </source>
</evidence>
<keyword evidence="4 8" id="KW-0547">Nucleotide-binding</keyword>
<dbReference type="EC" id="6.3.5.11" evidence="8"/>
<accession>A0A1M5IJQ3</accession>
<keyword evidence="6 8" id="KW-0460">Magnesium</keyword>
<dbReference type="Gene3D" id="3.40.50.880">
    <property type="match status" value="1"/>
</dbReference>
<evidence type="ECO:0000313" key="12">
    <source>
        <dbReference type="Proteomes" id="UP000184076"/>
    </source>
</evidence>
<gene>
    <name evidence="8" type="primary">cbiA</name>
    <name evidence="11" type="ORF">SAMN02745206_03615</name>
</gene>